<dbReference type="OrthoDB" id="9777460at2"/>
<dbReference type="PANTHER" id="PTHR21064:SF6">
    <property type="entry name" value="AMINOGLYCOSIDE PHOSPHOTRANSFERASE DOMAIN-CONTAINING PROTEIN"/>
    <property type="match status" value="1"/>
</dbReference>
<accession>A0A163SEA5</accession>
<evidence type="ECO:0000313" key="3">
    <source>
        <dbReference type="EMBL" id="KZE68868.1"/>
    </source>
</evidence>
<keyword evidence="4" id="KW-1185">Reference proteome</keyword>
<organism evidence="3 4">
    <name type="scientific">Fictibacillus phosphorivorans</name>
    <dbReference type="NCBI Taxonomy" id="1221500"/>
    <lineage>
        <taxon>Bacteria</taxon>
        <taxon>Bacillati</taxon>
        <taxon>Bacillota</taxon>
        <taxon>Bacilli</taxon>
        <taxon>Bacillales</taxon>
        <taxon>Fictibacillaceae</taxon>
        <taxon>Fictibacillus</taxon>
    </lineage>
</organism>
<dbReference type="InterPro" id="IPR050249">
    <property type="entry name" value="Pseudomonas-type_ThrB"/>
</dbReference>
<sequence>MKKIENSLWEHLKEEVQTCFGFQINKDTPIKRGYLNQKWKIETDRGVFLVKQYNKERLKKYELETIQTALHTQNRAFQRDIPCPELLSYRGNLLHESSNGERFTVMRFMEGSLIDPGEAAPEQMESLGQEVGKLHRLLNDGTLHPKSDTVFQIPSLKDRLEYWESVLLQCEERGLDEYRTRINLQKQATLNMKTIPFEHLTPCWCHRDLWVDNLLFSNENISAILDFDRLNYDFIELDIGRIIISTCLNQDTLNVEAVHAFKKGYNNTNKLSIERLVTSLQLVWYMESTWWVSVIPHEGEPPKRFQHEMMWLAQHLNELEKMLVWKKEAEYLCFEEEA</sequence>
<dbReference type="SUPFAM" id="SSF56112">
    <property type="entry name" value="Protein kinase-like (PK-like)"/>
    <property type="match status" value="1"/>
</dbReference>
<dbReference type="GO" id="GO:0019202">
    <property type="term" value="F:amino acid kinase activity"/>
    <property type="evidence" value="ECO:0007669"/>
    <property type="project" value="TreeGrafter"/>
</dbReference>
<dbReference type="Pfam" id="PF01636">
    <property type="entry name" value="APH"/>
    <property type="match status" value="1"/>
</dbReference>
<dbReference type="InterPro" id="IPR011009">
    <property type="entry name" value="Kinase-like_dom_sf"/>
</dbReference>
<gene>
    <name evidence="3" type="ORF">AWM68_00920</name>
</gene>
<dbReference type="Gene3D" id="3.90.1200.10">
    <property type="match status" value="1"/>
</dbReference>
<proteinExistence type="inferred from homology"/>
<protein>
    <recommendedName>
        <fullName evidence="2">Aminoglycoside phosphotransferase domain-containing protein</fullName>
    </recommendedName>
</protein>
<evidence type="ECO:0000259" key="2">
    <source>
        <dbReference type="Pfam" id="PF01636"/>
    </source>
</evidence>
<dbReference type="InterPro" id="IPR002575">
    <property type="entry name" value="Aminoglycoside_PTrfase"/>
</dbReference>
<evidence type="ECO:0000256" key="1">
    <source>
        <dbReference type="ARBA" id="ARBA00038240"/>
    </source>
</evidence>
<feature type="domain" description="Aminoglycoside phosphotransferase" evidence="2">
    <location>
        <begin position="28"/>
        <end position="252"/>
    </location>
</feature>
<name>A0A163SEA5_9BACL</name>
<dbReference type="Proteomes" id="UP000076567">
    <property type="component" value="Unassembled WGS sequence"/>
</dbReference>
<dbReference type="Gene3D" id="3.30.200.20">
    <property type="entry name" value="Phosphorylase Kinase, domain 1"/>
    <property type="match status" value="1"/>
</dbReference>
<dbReference type="EMBL" id="LRFC01000001">
    <property type="protein sequence ID" value="KZE68868.1"/>
    <property type="molecule type" value="Genomic_DNA"/>
</dbReference>
<dbReference type="AlphaFoldDB" id="A0A163SEA5"/>
<dbReference type="RefSeq" id="WP_066236199.1">
    <property type="nucleotide sequence ID" value="NZ_LRFC01000001.1"/>
</dbReference>
<comment type="caution">
    <text evidence="3">The sequence shown here is derived from an EMBL/GenBank/DDBJ whole genome shotgun (WGS) entry which is preliminary data.</text>
</comment>
<dbReference type="PANTHER" id="PTHR21064">
    <property type="entry name" value="AMINOGLYCOSIDE PHOSPHOTRANSFERASE DOMAIN-CONTAINING PROTEIN-RELATED"/>
    <property type="match status" value="1"/>
</dbReference>
<evidence type="ECO:0000313" key="4">
    <source>
        <dbReference type="Proteomes" id="UP000076567"/>
    </source>
</evidence>
<comment type="similarity">
    <text evidence="1">Belongs to the pseudomonas-type ThrB family.</text>
</comment>
<reference evidence="4" key="1">
    <citation type="submission" date="2016-01" db="EMBL/GenBank/DDBJ databases">
        <title>Draft genome of Chromobacterium sp. F49.</title>
        <authorList>
            <person name="Hong K.W."/>
        </authorList>
    </citation>
    <scope>NUCLEOTIDE SEQUENCE [LARGE SCALE GENOMIC DNA]</scope>
    <source>
        <strain evidence="4">P7IIIA</strain>
    </source>
</reference>